<dbReference type="GO" id="GO:0033786">
    <property type="term" value="F:heptose-1-phosphate adenylyltransferase activity"/>
    <property type="evidence" value="ECO:0007669"/>
    <property type="project" value="TreeGrafter"/>
</dbReference>
<sequence length="371" mass="39047">MNARCIELVRKHRPIVTVVGDFMLDGWWSGRIERFAREAPAPVVDIEARRDAPGGAANTALNLAALGARVRAVGAVGADAAASRLLARLGEAGVDVTRLREVPGAQTTTKVRVSVGDEMLMRLDRTQTDTWPGAARRRLVNDVAAAAGTSDALLICDYGSSLLDDETVAALAGLRRPPLLVVDAHDPRRWRALHPDVVTPNAAEAERVQGAELGEGSERVGNVDADELFAETGATAIVVTLDRTGTVLLRRNRLPHRTYARPAPEHQASGAGDVFAAALTTARAAGMPLEHAADFAQRAADVAVRKSGTCVCSLEELEEPEVSADTGRGDEASDDRDAPGPSRNTTGAARAAGDPSRNEHRAARAAGAVIP</sequence>
<feature type="domain" description="Carbohydrate kinase PfkB" evidence="4">
    <location>
        <begin position="45"/>
        <end position="312"/>
    </location>
</feature>
<evidence type="ECO:0000259" key="4">
    <source>
        <dbReference type="Pfam" id="PF00294"/>
    </source>
</evidence>
<dbReference type="Gene3D" id="3.40.1190.20">
    <property type="match status" value="1"/>
</dbReference>
<dbReference type="InterPro" id="IPR002173">
    <property type="entry name" value="Carboh/pur_kinase_PfkB_CS"/>
</dbReference>
<dbReference type="Pfam" id="PF00294">
    <property type="entry name" value="PfkB"/>
    <property type="match status" value="1"/>
</dbReference>
<keyword evidence="6" id="KW-1185">Reference proteome</keyword>
<evidence type="ECO:0000256" key="1">
    <source>
        <dbReference type="ARBA" id="ARBA00022679"/>
    </source>
</evidence>
<dbReference type="PROSITE" id="PS00583">
    <property type="entry name" value="PFKB_KINASES_1"/>
    <property type="match status" value="1"/>
</dbReference>
<gene>
    <name evidence="5" type="ORF">J4H91_03115</name>
</gene>
<reference evidence="5" key="1">
    <citation type="submission" date="2021-03" db="EMBL/GenBank/DDBJ databases">
        <title>Leucobacter chromiisoli sp. nov., isolated from chromium-containing soil of chemical plant.</title>
        <authorList>
            <person name="Xu Z."/>
        </authorList>
    </citation>
    <scope>NUCLEOTIDE SEQUENCE</scope>
    <source>
        <strain evidence="5">A2</strain>
    </source>
</reference>
<dbReference type="PANTHER" id="PTHR46969:SF1">
    <property type="entry name" value="BIFUNCTIONAL PROTEIN HLDE"/>
    <property type="match status" value="1"/>
</dbReference>
<dbReference type="RefSeq" id="WP_208044798.1">
    <property type="nucleotide sequence ID" value="NZ_JAGDYL010000004.1"/>
</dbReference>
<dbReference type="SUPFAM" id="SSF53613">
    <property type="entry name" value="Ribokinase-like"/>
    <property type="match status" value="1"/>
</dbReference>
<feature type="region of interest" description="Disordered" evidence="3">
    <location>
        <begin position="318"/>
        <end position="371"/>
    </location>
</feature>
<evidence type="ECO:0000313" key="6">
    <source>
        <dbReference type="Proteomes" id="UP000664398"/>
    </source>
</evidence>
<organism evidence="5 6">
    <name type="scientific">Leucobacter ruminantium</name>
    <dbReference type="NCBI Taxonomy" id="1289170"/>
    <lineage>
        <taxon>Bacteria</taxon>
        <taxon>Bacillati</taxon>
        <taxon>Actinomycetota</taxon>
        <taxon>Actinomycetes</taxon>
        <taxon>Micrococcales</taxon>
        <taxon>Microbacteriaceae</taxon>
        <taxon>Leucobacter</taxon>
    </lineage>
</organism>
<dbReference type="GO" id="GO:0005829">
    <property type="term" value="C:cytosol"/>
    <property type="evidence" value="ECO:0007669"/>
    <property type="project" value="TreeGrafter"/>
</dbReference>
<dbReference type="AlphaFoldDB" id="A0A939RVU1"/>
<protein>
    <submittedName>
        <fullName evidence="5">Bifunctional hydroxymethylpyrimidine kinase/phosphomethylpyrimidine kinase</fullName>
    </submittedName>
</protein>
<dbReference type="PANTHER" id="PTHR46969">
    <property type="entry name" value="BIFUNCTIONAL PROTEIN HLDE"/>
    <property type="match status" value="1"/>
</dbReference>
<name>A0A939RVU1_9MICO</name>
<accession>A0A939RVU1</accession>
<dbReference type="EMBL" id="JAGDYL010000004">
    <property type="protein sequence ID" value="MBO1804307.1"/>
    <property type="molecule type" value="Genomic_DNA"/>
</dbReference>
<dbReference type="GO" id="GO:0033785">
    <property type="term" value="F:heptose 7-phosphate kinase activity"/>
    <property type="evidence" value="ECO:0007669"/>
    <property type="project" value="TreeGrafter"/>
</dbReference>
<dbReference type="InterPro" id="IPR029056">
    <property type="entry name" value="Ribokinase-like"/>
</dbReference>
<keyword evidence="2 5" id="KW-0418">Kinase</keyword>
<evidence type="ECO:0000256" key="3">
    <source>
        <dbReference type="SAM" id="MobiDB-lite"/>
    </source>
</evidence>
<dbReference type="Proteomes" id="UP000664398">
    <property type="component" value="Unassembled WGS sequence"/>
</dbReference>
<dbReference type="InterPro" id="IPR011611">
    <property type="entry name" value="PfkB_dom"/>
</dbReference>
<keyword evidence="1" id="KW-0808">Transferase</keyword>
<evidence type="ECO:0000256" key="2">
    <source>
        <dbReference type="ARBA" id="ARBA00022777"/>
    </source>
</evidence>
<evidence type="ECO:0000313" key="5">
    <source>
        <dbReference type="EMBL" id="MBO1804307.1"/>
    </source>
</evidence>
<proteinExistence type="predicted"/>
<comment type="caution">
    <text evidence="5">The sequence shown here is derived from an EMBL/GenBank/DDBJ whole genome shotgun (WGS) entry which is preliminary data.</text>
</comment>
<feature type="compositionally biased region" description="Basic and acidic residues" evidence="3">
    <location>
        <begin position="327"/>
        <end position="338"/>
    </location>
</feature>